<feature type="compositionally biased region" description="Low complexity" evidence="1">
    <location>
        <begin position="269"/>
        <end position="285"/>
    </location>
</feature>
<accession>A0A8J3BU65</accession>
<dbReference type="AlphaFoldDB" id="A0A8J3BU65"/>
<evidence type="ECO:0008006" key="4">
    <source>
        <dbReference type="Google" id="ProtNLM"/>
    </source>
</evidence>
<evidence type="ECO:0000256" key="1">
    <source>
        <dbReference type="SAM" id="MobiDB-lite"/>
    </source>
</evidence>
<proteinExistence type="predicted"/>
<evidence type="ECO:0000313" key="3">
    <source>
        <dbReference type="Proteomes" id="UP000656042"/>
    </source>
</evidence>
<evidence type="ECO:0000313" key="2">
    <source>
        <dbReference type="EMBL" id="GGK77589.1"/>
    </source>
</evidence>
<dbReference type="EMBL" id="BMMX01000001">
    <property type="protein sequence ID" value="GGK77589.1"/>
    <property type="molecule type" value="Genomic_DNA"/>
</dbReference>
<gene>
    <name evidence="2" type="ORF">GCM10012284_09470</name>
</gene>
<feature type="region of interest" description="Disordered" evidence="1">
    <location>
        <begin position="238"/>
        <end position="324"/>
    </location>
</feature>
<name>A0A8J3BU65_9ACTN</name>
<protein>
    <recommendedName>
        <fullName evidence="4">Proteins of 100 residues with WXG</fullName>
    </recommendedName>
</protein>
<comment type="caution">
    <text evidence="2">The sequence shown here is derived from an EMBL/GenBank/DDBJ whole genome shotgun (WGS) entry which is preliminary data.</text>
</comment>
<reference evidence="2" key="1">
    <citation type="journal article" date="2014" name="Int. J. Syst. Evol. Microbiol.">
        <title>Complete genome sequence of Corynebacterium casei LMG S-19264T (=DSM 44701T), isolated from a smear-ripened cheese.</title>
        <authorList>
            <consortium name="US DOE Joint Genome Institute (JGI-PGF)"/>
            <person name="Walter F."/>
            <person name="Albersmeier A."/>
            <person name="Kalinowski J."/>
            <person name="Ruckert C."/>
        </authorList>
    </citation>
    <scope>NUCLEOTIDE SEQUENCE</scope>
    <source>
        <strain evidence="2">CGMCC 4.7299</strain>
    </source>
</reference>
<sequence>MYAVPNSSAMDAAAGGSGPSATVLPWIVTTEPDQIQRYVTDLVSRVATLARTVQSIDRAGDDLHRAWSTGSASAAAHGKVAKTIEIFQKVTTAVQALEAEIQAVVVAVRMVQNGYRAVVGAVNPTVAALLSNIYTRAAATALAVSATSGLASFVSTVKAALDAIGLARIATIITTLVTIAHELQSLLSNDTPQATPATQPTALQALAGNGVSGAQPTALQALAGNGASGTQPTALQALAGNGASGTQPTALDSWLGRDPSTSATGAVPAFGSAGSGSAASGATGSVLTPGAMGSVASPGSERLPGSVPEADGYGLTGWDSCPSR</sequence>
<reference evidence="2" key="2">
    <citation type="submission" date="2020-09" db="EMBL/GenBank/DDBJ databases">
        <authorList>
            <person name="Sun Q."/>
            <person name="Zhou Y."/>
        </authorList>
    </citation>
    <scope>NUCLEOTIDE SEQUENCE</scope>
    <source>
        <strain evidence="2">CGMCC 4.7299</strain>
    </source>
</reference>
<dbReference type="Proteomes" id="UP000656042">
    <property type="component" value="Unassembled WGS sequence"/>
</dbReference>
<keyword evidence="3" id="KW-1185">Reference proteome</keyword>
<organism evidence="2 3">
    <name type="scientific">Mangrovihabitans endophyticus</name>
    <dbReference type="NCBI Taxonomy" id="1751298"/>
    <lineage>
        <taxon>Bacteria</taxon>
        <taxon>Bacillati</taxon>
        <taxon>Actinomycetota</taxon>
        <taxon>Actinomycetes</taxon>
        <taxon>Micromonosporales</taxon>
        <taxon>Micromonosporaceae</taxon>
        <taxon>Mangrovihabitans</taxon>
    </lineage>
</organism>